<dbReference type="PANTHER" id="PTHR35043:SF8">
    <property type="entry name" value="DUF4220 DOMAIN-CONTAINING PROTEIN"/>
    <property type="match status" value="1"/>
</dbReference>
<dbReference type="EMBL" id="SKBQ01000001">
    <property type="protein sequence ID" value="TPX16017.1"/>
    <property type="molecule type" value="Genomic_DNA"/>
</dbReference>
<keyword evidence="4" id="KW-1185">Reference proteome</keyword>
<sequence length="463" mass="52406">MSVSNVYGQGEPKQGWTSSPDSRGTLDILWGSSMTSFLCCWSILCINVPPREDSRRVVLTRKLLMALATLFAPECIVVVAFGQYLSARRSVKDFAAAGISHWTMRHAFVADMGAFLLQTPDWLPFPVNAQQLLWLIQHNYIEIPRQQIQSIIDKNKADGFMRLIMAAQTIWFCVNIVGRLAQGLAITAIEVTTVAFIYCGLSIMFFWRHKPAGVETVEILHSRASLADILIAGGDAARHPYYETPLDFINRKEWAWSKYLAHCRQAISGRFKAHRKPANHISSLTTPEIPFNLFRLGTIGVMGYCCLFIPPWNSSFPTLEEQLLWRVSTVGCLASLVTMELLTDWVFYLWPAIQRRWRTSRRQSNREREPTGDSGVRRAHEISAQAGQQAPTTMLWNRLRNNSPSKDPDLAIPLKVVVALWVSGLIYTVCRVYILVEDFVELRALPASAFKTVDWSQAFPHMG</sequence>
<dbReference type="AlphaFoldDB" id="A0A507B873"/>
<feature type="transmembrane region" description="Helical" evidence="2">
    <location>
        <begin position="293"/>
        <end position="312"/>
    </location>
</feature>
<protein>
    <submittedName>
        <fullName evidence="3">Uncharacterized protein</fullName>
    </submittedName>
</protein>
<accession>A0A507B873</accession>
<feature type="region of interest" description="Disordered" evidence="1">
    <location>
        <begin position="360"/>
        <end position="389"/>
    </location>
</feature>
<evidence type="ECO:0000313" key="4">
    <source>
        <dbReference type="Proteomes" id="UP000319257"/>
    </source>
</evidence>
<dbReference type="Proteomes" id="UP000319257">
    <property type="component" value="Unassembled WGS sequence"/>
</dbReference>
<name>A0A507B873_9PEZI</name>
<organism evidence="3 4">
    <name type="scientific">Thyridium curvatum</name>
    <dbReference type="NCBI Taxonomy" id="1093900"/>
    <lineage>
        <taxon>Eukaryota</taxon>
        <taxon>Fungi</taxon>
        <taxon>Dikarya</taxon>
        <taxon>Ascomycota</taxon>
        <taxon>Pezizomycotina</taxon>
        <taxon>Sordariomycetes</taxon>
        <taxon>Sordariomycetidae</taxon>
        <taxon>Thyridiales</taxon>
        <taxon>Thyridiaceae</taxon>
        <taxon>Thyridium</taxon>
    </lineage>
</organism>
<reference evidence="3 4" key="1">
    <citation type="submission" date="2019-06" db="EMBL/GenBank/DDBJ databases">
        <title>Draft genome sequence of the filamentous fungus Phialemoniopsis curvata isolated from diesel fuel.</title>
        <authorList>
            <person name="Varaljay V.A."/>
            <person name="Lyon W.J."/>
            <person name="Crouch A.L."/>
            <person name="Drake C.E."/>
            <person name="Hollomon J.M."/>
            <person name="Nadeau L.J."/>
            <person name="Nunn H.S."/>
            <person name="Stevenson B.S."/>
            <person name="Bojanowski C.L."/>
            <person name="Crookes-Goodson W.J."/>
        </authorList>
    </citation>
    <scope>NUCLEOTIDE SEQUENCE [LARGE SCALE GENOMIC DNA]</scope>
    <source>
        <strain evidence="3 4">D216</strain>
    </source>
</reference>
<dbReference type="RefSeq" id="XP_030997728.1">
    <property type="nucleotide sequence ID" value="XM_031137818.1"/>
</dbReference>
<gene>
    <name evidence="3" type="ORF">E0L32_000351</name>
</gene>
<feature type="region of interest" description="Disordered" evidence="1">
    <location>
        <begin position="1"/>
        <end position="20"/>
    </location>
</feature>
<feature type="transmembrane region" description="Helical" evidence="2">
    <location>
        <begin position="26"/>
        <end position="44"/>
    </location>
</feature>
<keyword evidence="2" id="KW-1133">Transmembrane helix</keyword>
<dbReference type="STRING" id="1093900.A0A507B873"/>
<dbReference type="PANTHER" id="PTHR35043">
    <property type="entry name" value="TRANSCRIPTION FACTOR DOMAIN-CONTAINING PROTEIN"/>
    <property type="match status" value="1"/>
</dbReference>
<feature type="compositionally biased region" description="Basic and acidic residues" evidence="1">
    <location>
        <begin position="364"/>
        <end position="381"/>
    </location>
</feature>
<feature type="transmembrane region" description="Helical" evidence="2">
    <location>
        <begin position="184"/>
        <end position="207"/>
    </location>
</feature>
<dbReference type="InParanoid" id="A0A507B873"/>
<feature type="transmembrane region" description="Helical" evidence="2">
    <location>
        <begin position="324"/>
        <end position="350"/>
    </location>
</feature>
<evidence type="ECO:0000256" key="2">
    <source>
        <dbReference type="SAM" id="Phobius"/>
    </source>
</evidence>
<evidence type="ECO:0000313" key="3">
    <source>
        <dbReference type="EMBL" id="TPX16017.1"/>
    </source>
</evidence>
<keyword evidence="2" id="KW-0812">Transmembrane</keyword>
<dbReference type="OrthoDB" id="3061561at2759"/>
<comment type="caution">
    <text evidence="3">The sequence shown here is derived from an EMBL/GenBank/DDBJ whole genome shotgun (WGS) entry which is preliminary data.</text>
</comment>
<evidence type="ECO:0000256" key="1">
    <source>
        <dbReference type="SAM" id="MobiDB-lite"/>
    </source>
</evidence>
<feature type="transmembrane region" description="Helical" evidence="2">
    <location>
        <begin position="64"/>
        <end position="85"/>
    </location>
</feature>
<keyword evidence="2" id="KW-0472">Membrane</keyword>
<dbReference type="GeneID" id="41967798"/>
<proteinExistence type="predicted"/>
<feature type="transmembrane region" description="Helical" evidence="2">
    <location>
        <begin position="416"/>
        <end position="436"/>
    </location>
</feature>